<dbReference type="EMBL" id="OX459941">
    <property type="protein sequence ID" value="CAI9175238.1"/>
    <property type="molecule type" value="Genomic_DNA"/>
</dbReference>
<accession>A0ABN8ZMT5</accession>
<proteinExistence type="predicted"/>
<evidence type="ECO:0000313" key="3">
    <source>
        <dbReference type="Proteomes" id="UP001176941"/>
    </source>
</evidence>
<evidence type="ECO:0000313" key="2">
    <source>
        <dbReference type="EMBL" id="CAI9175238.1"/>
    </source>
</evidence>
<protein>
    <submittedName>
        <fullName evidence="2">Uncharacterized protein</fullName>
    </submittedName>
</protein>
<dbReference type="Proteomes" id="UP001176941">
    <property type="component" value="Chromosome 5"/>
</dbReference>
<organism evidence="2 3">
    <name type="scientific">Rangifer tarandus platyrhynchus</name>
    <name type="common">Svalbard reindeer</name>
    <dbReference type="NCBI Taxonomy" id="3082113"/>
    <lineage>
        <taxon>Eukaryota</taxon>
        <taxon>Metazoa</taxon>
        <taxon>Chordata</taxon>
        <taxon>Craniata</taxon>
        <taxon>Vertebrata</taxon>
        <taxon>Euteleostomi</taxon>
        <taxon>Mammalia</taxon>
        <taxon>Eutheria</taxon>
        <taxon>Laurasiatheria</taxon>
        <taxon>Artiodactyla</taxon>
        <taxon>Ruminantia</taxon>
        <taxon>Pecora</taxon>
        <taxon>Cervidae</taxon>
        <taxon>Odocoileinae</taxon>
        <taxon>Rangifer</taxon>
    </lineage>
</organism>
<keyword evidence="3" id="KW-1185">Reference proteome</keyword>
<feature type="region of interest" description="Disordered" evidence="1">
    <location>
        <begin position="78"/>
        <end position="101"/>
    </location>
</feature>
<evidence type="ECO:0000256" key="1">
    <source>
        <dbReference type="SAM" id="MobiDB-lite"/>
    </source>
</evidence>
<name>A0ABN8ZMT5_RANTA</name>
<gene>
    <name evidence="2" type="ORF">MRATA1EN1_LOCUS24200</name>
</gene>
<sequence length="163" mass="17823">MRGPRTALERSCCSLQLERARVQQRRPSAPHARKVSTVRISLKSVCVTEDLKDHGGSQIEETGSGFASRALIAPALQARDAAQRPRPNGEFGRHGGHRAPRLGFAARPGSARWRAPAHPAPRQGARLLGLPEWRRLGVGSGWDLGVAACPGKFRPVLRHQQFH</sequence>
<reference evidence="2" key="1">
    <citation type="submission" date="2023-04" db="EMBL/GenBank/DDBJ databases">
        <authorList>
            <consortium name="ELIXIR-Norway"/>
        </authorList>
    </citation>
    <scope>NUCLEOTIDE SEQUENCE [LARGE SCALE GENOMIC DNA]</scope>
</reference>